<proteinExistence type="predicted"/>
<comment type="caution">
    <text evidence="2">The sequence shown here is derived from an EMBL/GenBank/DDBJ whole genome shotgun (WGS) entry which is preliminary data.</text>
</comment>
<organism evidence="2 3">
    <name type="scientific">Ridgeia piscesae</name>
    <name type="common">Tubeworm</name>
    <dbReference type="NCBI Taxonomy" id="27915"/>
    <lineage>
        <taxon>Eukaryota</taxon>
        <taxon>Metazoa</taxon>
        <taxon>Spiralia</taxon>
        <taxon>Lophotrochozoa</taxon>
        <taxon>Annelida</taxon>
        <taxon>Polychaeta</taxon>
        <taxon>Sedentaria</taxon>
        <taxon>Canalipalpata</taxon>
        <taxon>Sabellida</taxon>
        <taxon>Siboglinidae</taxon>
        <taxon>Ridgeia</taxon>
    </lineage>
</organism>
<feature type="region of interest" description="Disordered" evidence="1">
    <location>
        <begin position="30"/>
        <end position="82"/>
    </location>
</feature>
<feature type="compositionally biased region" description="Low complexity" evidence="1">
    <location>
        <begin position="35"/>
        <end position="67"/>
    </location>
</feature>
<accession>A0AAD9JVR8</accession>
<name>A0AAD9JVR8_RIDPI</name>
<sequence>MTILTTTGVTVPTTASGVEGVNCAETLAIGDQTASTSQSTETVPTTTSVTEESCTTASASPSRSSTRGPRDAVSHTYPHIPAEQWPLHNYARHKYKDI</sequence>
<evidence type="ECO:0000313" key="2">
    <source>
        <dbReference type="EMBL" id="KAK2160339.1"/>
    </source>
</evidence>
<dbReference type="AlphaFoldDB" id="A0AAD9JVR8"/>
<evidence type="ECO:0000256" key="1">
    <source>
        <dbReference type="SAM" id="MobiDB-lite"/>
    </source>
</evidence>
<dbReference type="Proteomes" id="UP001209878">
    <property type="component" value="Unassembled WGS sequence"/>
</dbReference>
<gene>
    <name evidence="2" type="ORF">NP493_1654g01071</name>
</gene>
<reference evidence="2" key="1">
    <citation type="journal article" date="2023" name="Mol. Biol. Evol.">
        <title>Third-Generation Sequencing Reveals the Adaptive Role of the Epigenome in Three Deep-Sea Polychaetes.</title>
        <authorList>
            <person name="Perez M."/>
            <person name="Aroh O."/>
            <person name="Sun Y."/>
            <person name="Lan Y."/>
            <person name="Juniper S.K."/>
            <person name="Young C.R."/>
            <person name="Angers B."/>
            <person name="Qian P.Y."/>
        </authorList>
    </citation>
    <scope>NUCLEOTIDE SEQUENCE</scope>
    <source>
        <strain evidence="2">R07B-5</strain>
    </source>
</reference>
<evidence type="ECO:0000313" key="3">
    <source>
        <dbReference type="Proteomes" id="UP001209878"/>
    </source>
</evidence>
<dbReference type="EMBL" id="JAODUO010001654">
    <property type="protein sequence ID" value="KAK2160339.1"/>
    <property type="molecule type" value="Genomic_DNA"/>
</dbReference>
<keyword evidence="3" id="KW-1185">Reference proteome</keyword>
<protein>
    <submittedName>
        <fullName evidence="2">Uncharacterized protein</fullName>
    </submittedName>
</protein>